<dbReference type="GeneID" id="108740669"/>
<keyword evidence="3" id="KW-0963">Cytoplasm</keyword>
<evidence type="ECO:0000256" key="2">
    <source>
        <dbReference type="ARBA" id="ARBA00004316"/>
    </source>
</evidence>
<dbReference type="RefSeq" id="XP_018330573.1">
    <property type="nucleotide sequence ID" value="XM_018475071.1"/>
</dbReference>
<gene>
    <name evidence="8" type="primary">LOC108740669</name>
</gene>
<dbReference type="KEGG" id="apln:108740669"/>
<protein>
    <submittedName>
        <fullName evidence="8">Dynein regulatory complex protein 9-like</fullName>
    </submittedName>
</protein>
<accession>A0A1W4XDR2</accession>
<dbReference type="InParanoid" id="A0A1W4XDR2"/>
<keyword evidence="5" id="KW-0966">Cell projection</keyword>
<keyword evidence="4" id="KW-0206">Cytoskeleton</keyword>
<dbReference type="PANTHER" id="PTHR14871:SF1">
    <property type="entry name" value="DYNEIN REGULATORY COMPLEX PROTEIN 9"/>
    <property type="match status" value="1"/>
</dbReference>
<dbReference type="AlphaFoldDB" id="A0A1W4XDR2"/>
<organism evidence="7 8">
    <name type="scientific">Agrilus planipennis</name>
    <name type="common">Emerald ash borer</name>
    <name type="synonym">Agrilus marcopoli</name>
    <dbReference type="NCBI Taxonomy" id="224129"/>
    <lineage>
        <taxon>Eukaryota</taxon>
        <taxon>Metazoa</taxon>
        <taxon>Ecdysozoa</taxon>
        <taxon>Arthropoda</taxon>
        <taxon>Hexapoda</taxon>
        <taxon>Insecta</taxon>
        <taxon>Pterygota</taxon>
        <taxon>Neoptera</taxon>
        <taxon>Endopterygota</taxon>
        <taxon>Coleoptera</taxon>
        <taxon>Polyphaga</taxon>
        <taxon>Elateriformia</taxon>
        <taxon>Buprestoidea</taxon>
        <taxon>Buprestidae</taxon>
        <taxon>Agrilinae</taxon>
        <taxon>Agrilus</taxon>
    </lineage>
</organism>
<dbReference type="GO" id="GO:0031514">
    <property type="term" value="C:motile cilium"/>
    <property type="evidence" value="ECO:0007669"/>
    <property type="project" value="TreeGrafter"/>
</dbReference>
<dbReference type="PANTHER" id="PTHR14871">
    <property type="entry name" value="DYNEIN REGULATORY COMPLEX PROTEIN 9"/>
    <property type="match status" value="1"/>
</dbReference>
<feature type="coiled-coil region" evidence="6">
    <location>
        <begin position="259"/>
        <end position="315"/>
    </location>
</feature>
<dbReference type="InterPro" id="IPR042618">
    <property type="entry name" value="IQCG"/>
</dbReference>
<evidence type="ECO:0000313" key="8">
    <source>
        <dbReference type="RefSeq" id="XP_018330573.1"/>
    </source>
</evidence>
<evidence type="ECO:0000313" key="7">
    <source>
        <dbReference type="Proteomes" id="UP000192223"/>
    </source>
</evidence>
<keyword evidence="6" id="KW-0175">Coiled coil</keyword>
<feature type="coiled-coil region" evidence="6">
    <location>
        <begin position="152"/>
        <end position="186"/>
    </location>
</feature>
<evidence type="ECO:0000256" key="6">
    <source>
        <dbReference type="SAM" id="Coils"/>
    </source>
</evidence>
<dbReference type="GO" id="GO:0005737">
    <property type="term" value="C:cytoplasm"/>
    <property type="evidence" value="ECO:0007669"/>
    <property type="project" value="TreeGrafter"/>
</dbReference>
<sequence>MPLGKQSAVYSEEFLVMDDNFNLSVSSISQSGKNSEVSESFINNEPVYVLPRLMAMAFACVLDEAAKKLSLILNFDGIPKIESNKTADEVTEGEEVVFDHKTLKPIQEMLEYEKIIKFQRDVYFVKKTLDETTKSLLETNSFDYLVTEVSEYKHKRDERNDLLKELEQYKQEIAEFKRKSEEETRLSVVDFQNLRREAMKIGEEIMQDTLTKNAKMRYVSKWQASRQELNYTILINDETKLRNIINTMEREMERENRVHDEIEKFINEQQKEYEEQIDEWIRRYDTEMEQLDLDISVTNEKIEDQEKKNAEIKNKYEERQRFIEEWLEYREKKRLERERYERIFEAAMTIQCWWRTVMIKKKLGPYGKKKKGKGKKK</sequence>
<dbReference type="FunCoup" id="A0A1W4XDR2">
    <property type="interactions" value="32"/>
</dbReference>
<comment type="subcellular location">
    <subcellularLocation>
        <location evidence="2">Cell projection</location>
    </subcellularLocation>
    <subcellularLocation>
        <location evidence="1">Cytoplasm</location>
        <location evidence="1">Cytoskeleton</location>
    </subcellularLocation>
</comment>
<evidence type="ECO:0000256" key="3">
    <source>
        <dbReference type="ARBA" id="ARBA00022490"/>
    </source>
</evidence>
<evidence type="ECO:0000256" key="4">
    <source>
        <dbReference type="ARBA" id="ARBA00023212"/>
    </source>
</evidence>
<reference evidence="8" key="1">
    <citation type="submission" date="2025-08" db="UniProtKB">
        <authorList>
            <consortium name="RefSeq"/>
        </authorList>
    </citation>
    <scope>IDENTIFICATION</scope>
    <source>
        <tissue evidence="8">Entire body</tissue>
    </source>
</reference>
<dbReference type="Proteomes" id="UP000192223">
    <property type="component" value="Unplaced"/>
</dbReference>
<evidence type="ECO:0000256" key="1">
    <source>
        <dbReference type="ARBA" id="ARBA00004245"/>
    </source>
</evidence>
<dbReference type="GO" id="GO:0005856">
    <property type="term" value="C:cytoskeleton"/>
    <property type="evidence" value="ECO:0007669"/>
    <property type="project" value="UniProtKB-SubCell"/>
</dbReference>
<proteinExistence type="predicted"/>
<evidence type="ECO:0000256" key="5">
    <source>
        <dbReference type="ARBA" id="ARBA00023273"/>
    </source>
</evidence>
<name>A0A1W4XDR2_AGRPL</name>
<dbReference type="OrthoDB" id="10254713at2759"/>
<keyword evidence="7" id="KW-1185">Reference proteome</keyword>
<dbReference type="GO" id="GO:0044782">
    <property type="term" value="P:cilium organization"/>
    <property type="evidence" value="ECO:0007669"/>
    <property type="project" value="TreeGrafter"/>
</dbReference>